<feature type="domain" description="Integrase catalytic" evidence="2">
    <location>
        <begin position="108"/>
        <end position="242"/>
    </location>
</feature>
<dbReference type="Gene3D" id="3.30.420.10">
    <property type="entry name" value="Ribonuclease H-like superfamily/Ribonuclease H"/>
    <property type="match status" value="1"/>
</dbReference>
<evidence type="ECO:0000313" key="3">
    <source>
        <dbReference type="EMBL" id="CAG6655363.1"/>
    </source>
</evidence>
<dbReference type="PANTHER" id="PTHR37984:SF5">
    <property type="entry name" value="PROTEIN NYNRIN-LIKE"/>
    <property type="match status" value="1"/>
</dbReference>
<organism evidence="3">
    <name type="scientific">Cacopsylla melanoneura</name>
    <dbReference type="NCBI Taxonomy" id="428564"/>
    <lineage>
        <taxon>Eukaryota</taxon>
        <taxon>Metazoa</taxon>
        <taxon>Ecdysozoa</taxon>
        <taxon>Arthropoda</taxon>
        <taxon>Hexapoda</taxon>
        <taxon>Insecta</taxon>
        <taxon>Pterygota</taxon>
        <taxon>Neoptera</taxon>
        <taxon>Paraneoptera</taxon>
        <taxon>Hemiptera</taxon>
        <taxon>Sternorrhyncha</taxon>
        <taxon>Psylloidea</taxon>
        <taxon>Psyllidae</taxon>
        <taxon>Psyllinae</taxon>
        <taxon>Cacopsylla</taxon>
    </lineage>
</organism>
<dbReference type="AlphaFoldDB" id="A0A8D8WCP2"/>
<dbReference type="InterPro" id="IPR036397">
    <property type="entry name" value="RNaseH_sf"/>
</dbReference>
<dbReference type="InterPro" id="IPR050951">
    <property type="entry name" value="Retrovirus_Pol_polyprotein"/>
</dbReference>
<dbReference type="Pfam" id="PF17921">
    <property type="entry name" value="Integrase_H2C2"/>
    <property type="match status" value="1"/>
</dbReference>
<dbReference type="InterPro" id="IPR041588">
    <property type="entry name" value="Integrase_H2C2"/>
</dbReference>
<dbReference type="Pfam" id="PF00665">
    <property type="entry name" value="rve"/>
    <property type="match status" value="1"/>
</dbReference>
<dbReference type="Gene3D" id="1.10.340.70">
    <property type="match status" value="1"/>
</dbReference>
<dbReference type="EC" id="2.7.7.49" evidence="1"/>
<evidence type="ECO:0000259" key="2">
    <source>
        <dbReference type="PROSITE" id="PS50994"/>
    </source>
</evidence>
<accession>A0A8D8WCP2</accession>
<proteinExistence type="predicted"/>
<dbReference type="GO" id="GO:0003676">
    <property type="term" value="F:nucleic acid binding"/>
    <property type="evidence" value="ECO:0007669"/>
    <property type="project" value="InterPro"/>
</dbReference>
<evidence type="ECO:0000256" key="1">
    <source>
        <dbReference type="ARBA" id="ARBA00012493"/>
    </source>
</evidence>
<dbReference type="InterPro" id="IPR012337">
    <property type="entry name" value="RNaseH-like_sf"/>
</dbReference>
<protein>
    <recommendedName>
        <fullName evidence="1">RNA-directed DNA polymerase</fullName>
        <ecNumber evidence="1">2.7.7.49</ecNumber>
    </recommendedName>
</protein>
<sequence length="421" mass="47919">MIAEHTLRDPVLSNIIQNINSGSGPENLNYTLQGKILFKDTRVCIPKIFQPQILNELHLTHPGIVKMKQLARKYCYWPKIDQDIEHLVRSCQACTLNQKSPAKAPTHHWEEPKENFSRIHIDYAGPKDGKFYLVLVDAKSKWPEIKMLNKAPDTTVTIKLLEEIFSFHGYPEFMVSDNATIFKSDVFKNYCKNRGIFQIFSAPGHPATNGLAERYVQILKSKLNKMTADLPVERLQQILQLFRATPLSCGKTPAELYLHRNIRIRLDAIKPAQSPPRTVPRQGCVRMLSAGDRVIARIYQDNKPAWEYGSVLSKVGSMHYSIKLDNGYTFKRHIDQLKFVSHPEPVSIPENPVPKNVPKKVTFADCPQQQYDIVITVPGVPGPSTSAMQVPEPVPVRDPVNLRRSNRERQVPNHLAQYHLG</sequence>
<dbReference type="EMBL" id="HBUF01181201">
    <property type="protein sequence ID" value="CAG6655363.1"/>
    <property type="molecule type" value="Transcribed_RNA"/>
</dbReference>
<dbReference type="GO" id="GO:0015074">
    <property type="term" value="P:DNA integration"/>
    <property type="evidence" value="ECO:0007669"/>
    <property type="project" value="InterPro"/>
</dbReference>
<dbReference type="PROSITE" id="PS50994">
    <property type="entry name" value="INTEGRASE"/>
    <property type="match status" value="1"/>
</dbReference>
<name>A0A8D8WCP2_9HEMI</name>
<dbReference type="FunFam" id="1.10.340.70:FF:000004">
    <property type="entry name" value="Retrovirus-related Pol polyprotein from transposon 297-like Protein"/>
    <property type="match status" value="1"/>
</dbReference>
<dbReference type="SUPFAM" id="SSF53098">
    <property type="entry name" value="Ribonuclease H-like"/>
    <property type="match status" value="1"/>
</dbReference>
<dbReference type="GO" id="GO:0003964">
    <property type="term" value="F:RNA-directed DNA polymerase activity"/>
    <property type="evidence" value="ECO:0007669"/>
    <property type="project" value="UniProtKB-EC"/>
</dbReference>
<dbReference type="PANTHER" id="PTHR37984">
    <property type="entry name" value="PROTEIN CBG26694"/>
    <property type="match status" value="1"/>
</dbReference>
<dbReference type="InterPro" id="IPR001584">
    <property type="entry name" value="Integrase_cat-core"/>
</dbReference>
<reference evidence="3" key="1">
    <citation type="submission" date="2021-05" db="EMBL/GenBank/DDBJ databases">
        <authorList>
            <person name="Alioto T."/>
            <person name="Alioto T."/>
            <person name="Gomez Garrido J."/>
        </authorList>
    </citation>
    <scope>NUCLEOTIDE SEQUENCE</scope>
</reference>